<dbReference type="AlphaFoldDB" id="A0A0H2RDQ1"/>
<dbReference type="PROSITE" id="PS51477">
    <property type="entry name" value="PAH"/>
    <property type="match status" value="1"/>
</dbReference>
<organism evidence="5 6">
    <name type="scientific">Schizopora paradoxa</name>
    <dbReference type="NCBI Taxonomy" id="27342"/>
    <lineage>
        <taxon>Eukaryota</taxon>
        <taxon>Fungi</taxon>
        <taxon>Dikarya</taxon>
        <taxon>Basidiomycota</taxon>
        <taxon>Agaricomycotina</taxon>
        <taxon>Agaricomycetes</taxon>
        <taxon>Hymenochaetales</taxon>
        <taxon>Schizoporaceae</taxon>
        <taxon>Schizopora</taxon>
    </lineage>
</organism>
<dbReference type="OrthoDB" id="10265969at2759"/>
<feature type="region of interest" description="Disordered" evidence="4">
    <location>
        <begin position="1"/>
        <end position="23"/>
    </location>
</feature>
<dbReference type="STRING" id="27342.A0A0H2RDQ1"/>
<comment type="subcellular location">
    <subcellularLocation>
        <location evidence="1 3">Nucleus</location>
    </subcellularLocation>
</comment>
<proteinExistence type="predicted"/>
<dbReference type="InterPro" id="IPR036600">
    <property type="entry name" value="PAH_sf"/>
</dbReference>
<dbReference type="Proteomes" id="UP000053477">
    <property type="component" value="Unassembled WGS sequence"/>
</dbReference>
<evidence type="ECO:0000313" key="6">
    <source>
        <dbReference type="Proteomes" id="UP000053477"/>
    </source>
</evidence>
<dbReference type="Pfam" id="PF02671">
    <property type="entry name" value="PAH"/>
    <property type="match status" value="1"/>
</dbReference>
<dbReference type="GO" id="GO:0005634">
    <property type="term" value="C:nucleus"/>
    <property type="evidence" value="ECO:0007669"/>
    <property type="project" value="UniProtKB-SubCell"/>
</dbReference>
<dbReference type="GO" id="GO:0003714">
    <property type="term" value="F:transcription corepressor activity"/>
    <property type="evidence" value="ECO:0007669"/>
    <property type="project" value="InterPro"/>
</dbReference>
<keyword evidence="2 3" id="KW-0539">Nucleus</keyword>
<evidence type="ECO:0000256" key="2">
    <source>
        <dbReference type="ARBA" id="ARBA00023242"/>
    </source>
</evidence>
<dbReference type="Gene3D" id="1.20.1160.11">
    <property type="entry name" value="Paired amphipathic helix"/>
    <property type="match status" value="1"/>
</dbReference>
<sequence>MNKPTADREPESSQRRAEREKNQKDSEIYLDVVMERFKDKDFDNYNPYIIFLDIIKDFKSKRIGLQSVMHQTSNLFRGHTDLIMGLQPFLPAGYRYECHKGNGFRGRDTFTIITPAGTLEHSGKFTPAVQTIVNRQE</sequence>
<name>A0A0H2RDQ1_9AGAM</name>
<evidence type="ECO:0000256" key="4">
    <source>
        <dbReference type="SAM" id="MobiDB-lite"/>
    </source>
</evidence>
<evidence type="ECO:0000256" key="3">
    <source>
        <dbReference type="PROSITE-ProRule" id="PRU00810"/>
    </source>
</evidence>
<gene>
    <name evidence="5" type="ORF">SCHPADRAFT_836292</name>
</gene>
<dbReference type="PANTHER" id="PTHR12346">
    <property type="entry name" value="SIN3B-RELATED"/>
    <property type="match status" value="1"/>
</dbReference>
<evidence type="ECO:0000256" key="1">
    <source>
        <dbReference type="ARBA" id="ARBA00004123"/>
    </source>
</evidence>
<accession>A0A0H2RDQ1</accession>
<reference evidence="5 6" key="1">
    <citation type="submission" date="2015-04" db="EMBL/GenBank/DDBJ databases">
        <title>Complete genome sequence of Schizopora paradoxa KUC8140, a cosmopolitan wood degrader in East Asia.</title>
        <authorList>
            <consortium name="DOE Joint Genome Institute"/>
            <person name="Min B."/>
            <person name="Park H."/>
            <person name="Jang Y."/>
            <person name="Kim J.-J."/>
            <person name="Kim K.H."/>
            <person name="Pangilinan J."/>
            <person name="Lipzen A."/>
            <person name="Riley R."/>
            <person name="Grigoriev I.V."/>
            <person name="Spatafora J.W."/>
            <person name="Choi I.-G."/>
        </authorList>
    </citation>
    <scope>NUCLEOTIDE SEQUENCE [LARGE SCALE GENOMIC DNA]</scope>
    <source>
        <strain evidence="5 6">KUC8140</strain>
    </source>
</reference>
<dbReference type="InterPro" id="IPR039774">
    <property type="entry name" value="Sin3-like"/>
</dbReference>
<evidence type="ECO:0000313" key="5">
    <source>
        <dbReference type="EMBL" id="KLO07663.1"/>
    </source>
</evidence>
<dbReference type="InParanoid" id="A0A0H2RDQ1"/>
<dbReference type="SUPFAM" id="SSF47762">
    <property type="entry name" value="PAH2 domain"/>
    <property type="match status" value="1"/>
</dbReference>
<keyword evidence="6" id="KW-1185">Reference proteome</keyword>
<protein>
    <submittedName>
        <fullName evidence="5">Uncharacterized protein</fullName>
    </submittedName>
</protein>
<dbReference type="EMBL" id="KQ086126">
    <property type="protein sequence ID" value="KLO07663.1"/>
    <property type="molecule type" value="Genomic_DNA"/>
</dbReference>
<dbReference type="InterPro" id="IPR003822">
    <property type="entry name" value="PAH"/>
</dbReference>